<dbReference type="GeneID" id="19253962"/>
<sequence length="263" mass="29801">MFPTIGTTQRKGKALYKAVPQQSDENSRAPFQRAQRRRQISVLLHLLTFIVGLGLGLTATAPFLALSTPERKAQQLPSVIPAQVFTPPIPTAWVPDSRYIGFSNFSNIMWHRLIKTTESVWIANPSAHGLGPGFEAPFNHTSKSQLPPQFYHVSNLHQLHCLNVIRGRYFELQLHLSTLSKQSERAAQDTAYHMDHCIEYLRMTIMCGGNWVIEPNSPPGTPDELRRDPFDHPLGWGGIRQCVNWDSLMAWQKQQLDAYEGTF</sequence>
<dbReference type="KEGG" id="maw:19253962"/>
<dbReference type="PANTHER" id="PTHR33365">
    <property type="entry name" value="YALI0B05434P"/>
    <property type="match status" value="1"/>
</dbReference>
<dbReference type="Proteomes" id="UP000002499">
    <property type="component" value="Unassembled WGS sequence"/>
</dbReference>
<dbReference type="PANTHER" id="PTHR33365:SF4">
    <property type="entry name" value="CYCLOCHLOROTINE BIOSYNTHESIS PROTEIN O"/>
    <property type="match status" value="1"/>
</dbReference>
<name>E9EIF3_METAQ</name>
<evidence type="ECO:0000313" key="4">
    <source>
        <dbReference type="EMBL" id="EFY84300.1"/>
    </source>
</evidence>
<evidence type="ECO:0000313" key="5">
    <source>
        <dbReference type="Proteomes" id="UP000002499"/>
    </source>
</evidence>
<comment type="pathway">
    <text evidence="1">Mycotoxin biosynthesis.</text>
</comment>
<evidence type="ECO:0008006" key="6">
    <source>
        <dbReference type="Google" id="ProtNLM"/>
    </source>
</evidence>
<organism evidence="5">
    <name type="scientific">Metarhizium acridum (strain CQMa 102)</name>
    <dbReference type="NCBI Taxonomy" id="655827"/>
    <lineage>
        <taxon>Eukaryota</taxon>
        <taxon>Fungi</taxon>
        <taxon>Dikarya</taxon>
        <taxon>Ascomycota</taxon>
        <taxon>Pezizomycotina</taxon>
        <taxon>Sordariomycetes</taxon>
        <taxon>Hypocreomycetidae</taxon>
        <taxon>Hypocreales</taxon>
        <taxon>Clavicipitaceae</taxon>
        <taxon>Metarhizium</taxon>
    </lineage>
</organism>
<keyword evidence="5" id="KW-1185">Reference proteome</keyword>
<evidence type="ECO:0000256" key="2">
    <source>
        <dbReference type="ARBA" id="ARBA00035112"/>
    </source>
</evidence>
<dbReference type="AlphaFoldDB" id="E9EIF3"/>
<dbReference type="OrthoDB" id="3687641at2759"/>
<reference evidence="4 5" key="1">
    <citation type="journal article" date="2011" name="PLoS Genet.">
        <title>Genome sequencing and comparative transcriptomics of the model entomopathogenic fungi Metarhizium anisopliae and M. acridum.</title>
        <authorList>
            <person name="Gao Q."/>
            <person name="Jin K."/>
            <person name="Ying S.H."/>
            <person name="Zhang Y."/>
            <person name="Xiao G."/>
            <person name="Shang Y."/>
            <person name="Duan Z."/>
            <person name="Hu X."/>
            <person name="Xie X.Q."/>
            <person name="Zhou G."/>
            <person name="Peng G."/>
            <person name="Luo Z."/>
            <person name="Huang W."/>
            <person name="Wang B."/>
            <person name="Fang W."/>
            <person name="Wang S."/>
            <person name="Zhong Y."/>
            <person name="Ma L.J."/>
            <person name="St Leger R.J."/>
            <person name="Zhao G.P."/>
            <person name="Pei Y."/>
            <person name="Feng M.G."/>
            <person name="Xia Y."/>
            <person name="Wang C."/>
        </authorList>
    </citation>
    <scope>NUCLEOTIDE SEQUENCE [LARGE SCALE GENOMIC DNA]</scope>
    <source>
        <strain evidence="4 5">CQMa 102</strain>
    </source>
</reference>
<dbReference type="RefSeq" id="XP_007815991.1">
    <property type="nucleotide sequence ID" value="XM_007817800.1"/>
</dbReference>
<dbReference type="EMBL" id="GL698638">
    <property type="protein sequence ID" value="EFY84300.1"/>
    <property type="molecule type" value="Genomic_DNA"/>
</dbReference>
<dbReference type="OMA" id="WGVVHSC"/>
<dbReference type="HOGENOM" id="CLU_042941_4_1_1"/>
<evidence type="ECO:0000256" key="3">
    <source>
        <dbReference type="SAM" id="Phobius"/>
    </source>
</evidence>
<dbReference type="InterPro" id="IPR021765">
    <property type="entry name" value="UstYa-like"/>
</dbReference>
<proteinExistence type="inferred from homology"/>
<evidence type="ECO:0000256" key="1">
    <source>
        <dbReference type="ARBA" id="ARBA00004685"/>
    </source>
</evidence>
<protein>
    <recommendedName>
        <fullName evidence="6">Tat pathway signal sequence</fullName>
    </recommendedName>
</protein>
<dbReference type="Pfam" id="PF11807">
    <property type="entry name" value="UstYa"/>
    <property type="match status" value="1"/>
</dbReference>
<gene>
    <name evidence="4" type="ORF">MAC_09651</name>
</gene>
<keyword evidence="3" id="KW-0472">Membrane</keyword>
<accession>E9EIF3</accession>
<keyword evidence="3" id="KW-1133">Transmembrane helix</keyword>
<feature type="transmembrane region" description="Helical" evidence="3">
    <location>
        <begin position="42"/>
        <end position="66"/>
    </location>
</feature>
<dbReference type="GO" id="GO:0043386">
    <property type="term" value="P:mycotoxin biosynthetic process"/>
    <property type="evidence" value="ECO:0007669"/>
    <property type="project" value="InterPro"/>
</dbReference>
<dbReference type="InParanoid" id="E9EIF3"/>
<comment type="similarity">
    <text evidence="2">Belongs to the ustYa family.</text>
</comment>
<dbReference type="eggNOG" id="ENOG502RCP8">
    <property type="taxonomic scope" value="Eukaryota"/>
</dbReference>
<keyword evidence="3" id="KW-0812">Transmembrane</keyword>